<keyword evidence="2" id="KW-0238">DNA-binding</keyword>
<keyword evidence="3" id="KW-0804">Transcription</keyword>
<evidence type="ECO:0000313" key="6">
    <source>
        <dbReference type="Proteomes" id="UP001431449"/>
    </source>
</evidence>
<dbReference type="SMART" id="SM00342">
    <property type="entry name" value="HTH_ARAC"/>
    <property type="match status" value="1"/>
</dbReference>
<feature type="domain" description="HTH araC/xylS-type" evidence="4">
    <location>
        <begin position="140"/>
        <end position="238"/>
    </location>
</feature>
<name>A0ABT0GM68_9GAMM</name>
<dbReference type="Pfam" id="PF12833">
    <property type="entry name" value="HTH_18"/>
    <property type="match status" value="1"/>
</dbReference>
<proteinExistence type="predicted"/>
<evidence type="ECO:0000256" key="2">
    <source>
        <dbReference type="ARBA" id="ARBA00023125"/>
    </source>
</evidence>
<dbReference type="Gene3D" id="1.10.10.60">
    <property type="entry name" value="Homeodomain-like"/>
    <property type="match status" value="1"/>
</dbReference>
<evidence type="ECO:0000256" key="3">
    <source>
        <dbReference type="ARBA" id="ARBA00023163"/>
    </source>
</evidence>
<reference evidence="5" key="1">
    <citation type="submission" date="2022-04" db="EMBL/GenBank/DDBJ databases">
        <title>Lysobacter sp. CAU 1642 isolated from sea sand.</title>
        <authorList>
            <person name="Kim W."/>
        </authorList>
    </citation>
    <scope>NUCLEOTIDE SEQUENCE</scope>
    <source>
        <strain evidence="5">CAU 1642</strain>
    </source>
</reference>
<dbReference type="InterPro" id="IPR018062">
    <property type="entry name" value="HTH_AraC-typ_CS"/>
</dbReference>
<sequence>MRLHIERGLVLVLGEASDSGVHAHRAAQLVWTDAQPLSVNRDGAPESLGFCALAPLQTHRIRGTGQPVAHLFVDCGQPAWERWVAAGGHPRAPDPSLSARLQAARDMPPRPSALSALARDWRKASLVGLEDTLPSDPRILEAAARIDADPAGRAWNHRQLAAAAGLSPSRFLALFREQLGMPVRNYVLWRRLLLAVSGLRAGQNVTMAALDAGFADAAHFSRSFRQVIGAAPSELRDAQWSTAEAG</sequence>
<comment type="caution">
    <text evidence="5">The sequence shown here is derived from an EMBL/GenBank/DDBJ whole genome shotgun (WGS) entry which is preliminary data.</text>
</comment>
<gene>
    <name evidence="5" type="ORF">M0G41_15680</name>
</gene>
<keyword evidence="6" id="KW-1185">Reference proteome</keyword>
<dbReference type="InterPro" id="IPR009057">
    <property type="entry name" value="Homeodomain-like_sf"/>
</dbReference>
<dbReference type="PROSITE" id="PS01124">
    <property type="entry name" value="HTH_ARAC_FAMILY_2"/>
    <property type="match status" value="1"/>
</dbReference>
<keyword evidence="1" id="KW-0805">Transcription regulation</keyword>
<evidence type="ECO:0000259" key="4">
    <source>
        <dbReference type="PROSITE" id="PS01124"/>
    </source>
</evidence>
<dbReference type="PROSITE" id="PS00041">
    <property type="entry name" value="HTH_ARAC_FAMILY_1"/>
    <property type="match status" value="1"/>
</dbReference>
<evidence type="ECO:0000313" key="5">
    <source>
        <dbReference type="EMBL" id="MCK7595110.1"/>
    </source>
</evidence>
<dbReference type="RefSeq" id="WP_248210876.1">
    <property type="nucleotide sequence ID" value="NZ_JALNMH010000014.1"/>
</dbReference>
<dbReference type="Proteomes" id="UP001431449">
    <property type="component" value="Unassembled WGS sequence"/>
</dbReference>
<evidence type="ECO:0000256" key="1">
    <source>
        <dbReference type="ARBA" id="ARBA00023015"/>
    </source>
</evidence>
<dbReference type="EMBL" id="JALNMH010000014">
    <property type="protein sequence ID" value="MCK7595110.1"/>
    <property type="molecule type" value="Genomic_DNA"/>
</dbReference>
<accession>A0ABT0GM68</accession>
<dbReference type="InterPro" id="IPR018060">
    <property type="entry name" value="HTH_AraC"/>
</dbReference>
<dbReference type="PANTHER" id="PTHR46796">
    <property type="entry name" value="HTH-TYPE TRANSCRIPTIONAL ACTIVATOR RHAS-RELATED"/>
    <property type="match status" value="1"/>
</dbReference>
<dbReference type="InterPro" id="IPR050204">
    <property type="entry name" value="AraC_XylS_family_regulators"/>
</dbReference>
<protein>
    <submittedName>
        <fullName evidence="5">Helix-turn-helix transcriptional regulator</fullName>
    </submittedName>
</protein>
<dbReference type="SUPFAM" id="SSF46689">
    <property type="entry name" value="Homeodomain-like"/>
    <property type="match status" value="2"/>
</dbReference>
<organism evidence="5 6">
    <name type="scientific">Pseudomarimonas salicorniae</name>
    <dbReference type="NCBI Taxonomy" id="2933270"/>
    <lineage>
        <taxon>Bacteria</taxon>
        <taxon>Pseudomonadati</taxon>
        <taxon>Pseudomonadota</taxon>
        <taxon>Gammaproteobacteria</taxon>
        <taxon>Lysobacterales</taxon>
        <taxon>Lysobacteraceae</taxon>
        <taxon>Pseudomarimonas</taxon>
    </lineage>
</organism>